<accession>A0A3A4P0K5</accession>
<comment type="caution">
    <text evidence="7">The sequence shown here is derived from an EMBL/GenBank/DDBJ whole genome shotgun (WGS) entry which is preliminary data.</text>
</comment>
<name>A0A3A4P0K5_ABYX5</name>
<organism evidence="7 8">
    <name type="scientific">Abyssobacteria bacterium (strain SURF_5)</name>
    <dbReference type="NCBI Taxonomy" id="2093360"/>
    <lineage>
        <taxon>Bacteria</taxon>
        <taxon>Pseudomonadati</taxon>
        <taxon>Candidatus Hydrogenedentota</taxon>
        <taxon>Candidatus Abyssobacteria</taxon>
    </lineage>
</organism>
<dbReference type="GO" id="GO:0032259">
    <property type="term" value="P:methylation"/>
    <property type="evidence" value="ECO:0007669"/>
    <property type="project" value="UniProtKB-KW"/>
</dbReference>
<reference evidence="7 8" key="1">
    <citation type="journal article" date="2017" name="ISME J.">
        <title>Energy and carbon metabolisms in a deep terrestrial subsurface fluid microbial community.</title>
        <authorList>
            <person name="Momper L."/>
            <person name="Jungbluth S.P."/>
            <person name="Lee M.D."/>
            <person name="Amend J.P."/>
        </authorList>
    </citation>
    <scope>NUCLEOTIDE SEQUENCE [LARGE SCALE GENOMIC DNA]</scope>
    <source>
        <strain evidence="7">SURF_5</strain>
    </source>
</reference>
<dbReference type="GO" id="GO:0003676">
    <property type="term" value="F:nucleic acid binding"/>
    <property type="evidence" value="ECO:0007669"/>
    <property type="project" value="InterPro"/>
</dbReference>
<dbReference type="Gene3D" id="3.40.50.150">
    <property type="entry name" value="Vaccinia Virus protein VP39"/>
    <property type="match status" value="2"/>
</dbReference>
<keyword evidence="4" id="KW-0949">S-adenosyl-L-methionine</keyword>
<dbReference type="EMBL" id="QZKU01000053">
    <property type="protein sequence ID" value="RJP22900.1"/>
    <property type="molecule type" value="Genomic_DNA"/>
</dbReference>
<evidence type="ECO:0000256" key="1">
    <source>
        <dbReference type="ARBA" id="ARBA00011900"/>
    </source>
</evidence>
<dbReference type="Pfam" id="PF06634">
    <property type="entry name" value="DUF1156"/>
    <property type="match status" value="1"/>
</dbReference>
<dbReference type="Proteomes" id="UP000265882">
    <property type="component" value="Unassembled WGS sequence"/>
</dbReference>
<evidence type="ECO:0000256" key="3">
    <source>
        <dbReference type="ARBA" id="ARBA00022679"/>
    </source>
</evidence>
<dbReference type="PROSITE" id="PS00092">
    <property type="entry name" value="N6_MTASE"/>
    <property type="match status" value="1"/>
</dbReference>
<dbReference type="SUPFAM" id="SSF53335">
    <property type="entry name" value="S-adenosyl-L-methionine-dependent methyltransferases"/>
    <property type="match status" value="2"/>
</dbReference>
<evidence type="ECO:0000256" key="5">
    <source>
        <dbReference type="ARBA" id="ARBA00047942"/>
    </source>
</evidence>
<evidence type="ECO:0000313" key="8">
    <source>
        <dbReference type="Proteomes" id="UP000265882"/>
    </source>
</evidence>
<dbReference type="GO" id="GO:0009007">
    <property type="term" value="F:site-specific DNA-methyltransferase (adenine-specific) activity"/>
    <property type="evidence" value="ECO:0007669"/>
    <property type="project" value="UniProtKB-EC"/>
</dbReference>
<keyword evidence="2" id="KW-0489">Methyltransferase</keyword>
<dbReference type="InterPro" id="IPR029063">
    <property type="entry name" value="SAM-dependent_MTases_sf"/>
</dbReference>
<protein>
    <recommendedName>
        <fullName evidence="1">site-specific DNA-methyltransferase (adenine-specific)</fullName>
        <ecNumber evidence="1">2.1.1.72</ecNumber>
    </recommendedName>
</protein>
<dbReference type="InterPro" id="IPR002052">
    <property type="entry name" value="DNA_methylase_N6_adenine_CS"/>
</dbReference>
<keyword evidence="3" id="KW-0808">Transferase</keyword>
<comment type="catalytic activity">
    <reaction evidence="5">
        <text>a 2'-deoxyadenosine in DNA + S-adenosyl-L-methionine = an N(6)-methyl-2'-deoxyadenosine in DNA + S-adenosyl-L-homocysteine + H(+)</text>
        <dbReference type="Rhea" id="RHEA:15197"/>
        <dbReference type="Rhea" id="RHEA-COMP:12418"/>
        <dbReference type="Rhea" id="RHEA-COMP:12419"/>
        <dbReference type="ChEBI" id="CHEBI:15378"/>
        <dbReference type="ChEBI" id="CHEBI:57856"/>
        <dbReference type="ChEBI" id="CHEBI:59789"/>
        <dbReference type="ChEBI" id="CHEBI:90615"/>
        <dbReference type="ChEBI" id="CHEBI:90616"/>
        <dbReference type="EC" id="2.1.1.72"/>
    </reaction>
</comment>
<evidence type="ECO:0000313" key="7">
    <source>
        <dbReference type="EMBL" id="RJP22900.1"/>
    </source>
</evidence>
<sequence length="883" mass="99979">MNDTPRLIEHAFPLKQASLDSVHEKNVRHGHISTLHIWPARRPLAACRAALIATLLPDPGTPEKRQELCEKIGGKVVKKIEKKKMPNGQIVEREKEITEGGILHWGRETENKETLDWFRKEIRKAYGGRAPKVLDPFAGGGAIPLEAMRLGCEVTASDINPVAWLILKCTLEYPQKLAGKTHPLPDFILENEEFMNAFYKAHPHLVGRTKQTKRQKQEFEEDLFLNDKKDSGRAPKANLAWHVRAWGQWVLDQARKELAPYYPTYAEFEPLDKKNPRPYEKQPLKLVPINDDGTPNIDALNNDFSKEYLADKRNPRWIAKPTVAYLWARTVTCKNCRATLPLLKTRWLCKKDKKRVLLTMEPNADKTGVVFGIQNNVPAKGGNTAQKREHDKRIGAGTMSRSGAKCPCCPTIMTMDDIRLEGQAGRLGETMTAVAVETLSGKQYRLPIYQEVEAAEGAREKLNILFDLIPFGIPDEPLPTKEALGFRIPLYGFRKWSSLFSPRQLLAIGTLVQVIRRIPSDAMPIVWKDAITAYLAVICDKTTDYNSTICTWHNSGEKIGHTFARFALPITWDWTELCVTNRVGGGFEAQIDWVARYIEHALVRDCDSTSIEILRQSSTSIYDGIKVDAIITDPPYYDAISYSDLMDFFFVWLRRIFSDYPSLLSEAFLQSKSPKWDHERNDGELIDDNSRHGGDRIKSKIAYEEGMFHSFQSCYNVLKADGRLVIVFAHKKPDGWESLVSAIIRAGFTVDGSWPIQTEMGTRMRAMSSAALASSVWLICKKRSEAMRFGWDSQVLKEMQRNIQVKLREFWDAGIRGPDFIWAATGPALEAYGKYPVVKKADEPGKVMTVSEFLTHVRRLVLDFVVGRVLSGDEDQVPDDSAA</sequence>
<dbReference type="InterPro" id="IPR009537">
    <property type="entry name" value="DUF1156"/>
</dbReference>
<feature type="non-terminal residue" evidence="7">
    <location>
        <position position="883"/>
    </location>
</feature>
<gene>
    <name evidence="7" type="ORF">C4520_07715</name>
</gene>
<dbReference type="EC" id="2.1.1.72" evidence="1"/>
<feature type="domain" description="DUF1156" evidence="6">
    <location>
        <begin position="11"/>
        <end position="65"/>
    </location>
</feature>
<dbReference type="Pfam" id="PF02086">
    <property type="entry name" value="MethyltransfD12"/>
    <property type="match status" value="1"/>
</dbReference>
<dbReference type="InterPro" id="IPR012327">
    <property type="entry name" value="MeTrfase_D12"/>
</dbReference>
<proteinExistence type="predicted"/>
<dbReference type="AlphaFoldDB" id="A0A3A4P0K5"/>
<evidence type="ECO:0000256" key="2">
    <source>
        <dbReference type="ARBA" id="ARBA00022603"/>
    </source>
</evidence>
<evidence type="ECO:0000259" key="6">
    <source>
        <dbReference type="Pfam" id="PF06634"/>
    </source>
</evidence>
<dbReference type="GO" id="GO:0009307">
    <property type="term" value="P:DNA restriction-modification system"/>
    <property type="evidence" value="ECO:0007669"/>
    <property type="project" value="InterPro"/>
</dbReference>
<evidence type="ECO:0000256" key="4">
    <source>
        <dbReference type="ARBA" id="ARBA00022691"/>
    </source>
</evidence>